<dbReference type="HOGENOM" id="CLU_1876254_0_0_1"/>
<protein>
    <submittedName>
        <fullName evidence="1">Uncharacterized protein</fullName>
    </submittedName>
</protein>
<reference evidence="1 2" key="1">
    <citation type="submission" date="2014-04" db="EMBL/GenBank/DDBJ databases">
        <authorList>
            <consortium name="DOE Joint Genome Institute"/>
            <person name="Kuo A."/>
            <person name="Kohler A."/>
            <person name="Costa M.D."/>
            <person name="Nagy L.G."/>
            <person name="Floudas D."/>
            <person name="Copeland A."/>
            <person name="Barry K.W."/>
            <person name="Cichocki N."/>
            <person name="Veneault-Fourrey C."/>
            <person name="LaButti K."/>
            <person name="Lindquist E.A."/>
            <person name="Lipzen A."/>
            <person name="Lundell T."/>
            <person name="Morin E."/>
            <person name="Murat C."/>
            <person name="Sun H."/>
            <person name="Tunlid A."/>
            <person name="Henrissat B."/>
            <person name="Grigoriev I.V."/>
            <person name="Hibbett D.S."/>
            <person name="Martin F."/>
            <person name="Nordberg H.P."/>
            <person name="Cantor M.N."/>
            <person name="Hua S.X."/>
        </authorList>
    </citation>
    <scope>NUCLEOTIDE SEQUENCE [LARGE SCALE GENOMIC DNA]</scope>
    <source>
        <strain evidence="1 2">441</strain>
    </source>
</reference>
<sequence length="136" mass="15543">MDGFPRKKMFSFPRLCPPLHHPIPFPQKKAEKSLLFVPPIISFPPLVRRGCYCCGCIERCLSFLLRVCERCLVALYQFFELFPSLHFSFLRGMDALAWYESRSAIAVGGVLKHIGAYKRAWFSAACANALMVIRPK</sequence>
<dbReference type="Proteomes" id="UP000054018">
    <property type="component" value="Unassembled WGS sequence"/>
</dbReference>
<evidence type="ECO:0000313" key="1">
    <source>
        <dbReference type="EMBL" id="KIK22147.1"/>
    </source>
</evidence>
<accession>A0A0C9ZI13</accession>
<keyword evidence="2" id="KW-1185">Reference proteome</keyword>
<dbReference type="AlphaFoldDB" id="A0A0C9ZI13"/>
<gene>
    <name evidence="1" type="ORF">PISMIDRAFT_680687</name>
</gene>
<evidence type="ECO:0000313" key="2">
    <source>
        <dbReference type="Proteomes" id="UP000054018"/>
    </source>
</evidence>
<organism evidence="1 2">
    <name type="scientific">Pisolithus microcarpus 441</name>
    <dbReference type="NCBI Taxonomy" id="765257"/>
    <lineage>
        <taxon>Eukaryota</taxon>
        <taxon>Fungi</taxon>
        <taxon>Dikarya</taxon>
        <taxon>Basidiomycota</taxon>
        <taxon>Agaricomycotina</taxon>
        <taxon>Agaricomycetes</taxon>
        <taxon>Agaricomycetidae</taxon>
        <taxon>Boletales</taxon>
        <taxon>Sclerodermatineae</taxon>
        <taxon>Pisolithaceae</taxon>
        <taxon>Pisolithus</taxon>
    </lineage>
</organism>
<proteinExistence type="predicted"/>
<name>A0A0C9ZI13_9AGAM</name>
<reference evidence="2" key="2">
    <citation type="submission" date="2015-01" db="EMBL/GenBank/DDBJ databases">
        <title>Evolutionary Origins and Diversification of the Mycorrhizal Mutualists.</title>
        <authorList>
            <consortium name="DOE Joint Genome Institute"/>
            <consortium name="Mycorrhizal Genomics Consortium"/>
            <person name="Kohler A."/>
            <person name="Kuo A."/>
            <person name="Nagy L.G."/>
            <person name="Floudas D."/>
            <person name="Copeland A."/>
            <person name="Barry K.W."/>
            <person name="Cichocki N."/>
            <person name="Veneault-Fourrey C."/>
            <person name="LaButti K."/>
            <person name="Lindquist E.A."/>
            <person name="Lipzen A."/>
            <person name="Lundell T."/>
            <person name="Morin E."/>
            <person name="Murat C."/>
            <person name="Riley R."/>
            <person name="Ohm R."/>
            <person name="Sun H."/>
            <person name="Tunlid A."/>
            <person name="Henrissat B."/>
            <person name="Grigoriev I.V."/>
            <person name="Hibbett D.S."/>
            <person name="Martin F."/>
        </authorList>
    </citation>
    <scope>NUCLEOTIDE SEQUENCE [LARGE SCALE GENOMIC DNA]</scope>
    <source>
        <strain evidence="2">441</strain>
    </source>
</reference>
<dbReference type="EMBL" id="KN833743">
    <property type="protein sequence ID" value="KIK22147.1"/>
    <property type="molecule type" value="Genomic_DNA"/>
</dbReference>